<dbReference type="OMA" id="FCEIRAN"/>
<feature type="domain" description="Phosducin" evidence="3">
    <location>
        <begin position="56"/>
        <end position="222"/>
    </location>
</feature>
<dbReference type="CDD" id="cd02988">
    <property type="entry name" value="Phd_like_VIAF"/>
    <property type="match status" value="1"/>
</dbReference>
<keyword evidence="5" id="KW-1185">Reference proteome</keyword>
<feature type="region of interest" description="Disordered" evidence="2">
    <location>
        <begin position="218"/>
        <end position="255"/>
    </location>
</feature>
<organism evidence="4 5">
    <name type="scientific">Diutina rugosa</name>
    <name type="common">Yeast</name>
    <name type="synonym">Candida rugosa</name>
    <dbReference type="NCBI Taxonomy" id="5481"/>
    <lineage>
        <taxon>Eukaryota</taxon>
        <taxon>Fungi</taxon>
        <taxon>Dikarya</taxon>
        <taxon>Ascomycota</taxon>
        <taxon>Saccharomycotina</taxon>
        <taxon>Pichiomycetes</taxon>
        <taxon>Debaryomycetaceae</taxon>
        <taxon>Diutina</taxon>
    </lineage>
</organism>
<proteinExistence type="inferred from homology"/>
<evidence type="ECO:0000313" key="5">
    <source>
        <dbReference type="Proteomes" id="UP000449547"/>
    </source>
</evidence>
<accession>A0A642UXS0</accession>
<dbReference type="Gene3D" id="3.40.30.10">
    <property type="entry name" value="Glutaredoxin"/>
    <property type="match status" value="1"/>
</dbReference>
<name>A0A642UXS0_DIURU</name>
<reference evidence="4 5" key="1">
    <citation type="submission" date="2019-07" db="EMBL/GenBank/DDBJ databases">
        <title>Genome assembly of two rare yeast pathogens: Diutina rugosa and Trichomonascus ciferrii.</title>
        <authorList>
            <person name="Mixao V."/>
            <person name="Saus E."/>
            <person name="Hansen A."/>
            <person name="Lass-Flor C."/>
            <person name="Gabaldon T."/>
        </authorList>
    </citation>
    <scope>NUCLEOTIDE SEQUENCE [LARGE SCALE GENOMIC DNA]</scope>
    <source>
        <strain evidence="4 5">CBS 613</strain>
    </source>
</reference>
<dbReference type="PANTHER" id="PTHR45809">
    <property type="entry name" value="VIRAL IAP-ASSOCIATED FACTOR HOMOLOG"/>
    <property type="match status" value="1"/>
</dbReference>
<evidence type="ECO:0000259" key="3">
    <source>
        <dbReference type="Pfam" id="PF02114"/>
    </source>
</evidence>
<dbReference type="PANTHER" id="PTHR45809:SF3">
    <property type="entry name" value="VIRAL IAP-ASSOCIATED FACTOR HOMOLOG"/>
    <property type="match status" value="1"/>
</dbReference>
<dbReference type="OrthoDB" id="45518at2759"/>
<dbReference type="VEuPathDB" id="FungiDB:DIURU_000450"/>
<dbReference type="Proteomes" id="UP000449547">
    <property type="component" value="Unassembled WGS sequence"/>
</dbReference>
<dbReference type="InterPro" id="IPR051498">
    <property type="entry name" value="Phosducin-like_chap/apop_reg"/>
</dbReference>
<dbReference type="InterPro" id="IPR036249">
    <property type="entry name" value="Thioredoxin-like_sf"/>
</dbReference>
<protein>
    <recommendedName>
        <fullName evidence="3">Phosducin domain-containing protein</fullName>
    </recommendedName>
</protein>
<dbReference type="AlphaFoldDB" id="A0A642UXS0"/>
<comment type="similarity">
    <text evidence="1">Belongs to the phosducin family.</text>
</comment>
<evidence type="ECO:0000256" key="1">
    <source>
        <dbReference type="ARBA" id="ARBA00009686"/>
    </source>
</evidence>
<dbReference type="Pfam" id="PF02114">
    <property type="entry name" value="Phosducin"/>
    <property type="match status" value="1"/>
</dbReference>
<dbReference type="InterPro" id="IPR024253">
    <property type="entry name" value="Phosducin_thioredoxin-like_dom"/>
</dbReference>
<evidence type="ECO:0000256" key="2">
    <source>
        <dbReference type="SAM" id="MobiDB-lite"/>
    </source>
</evidence>
<comment type="caution">
    <text evidence="4">The sequence shown here is derived from an EMBL/GenBank/DDBJ whole genome shotgun (WGS) entry which is preliminary data.</text>
</comment>
<dbReference type="EMBL" id="SWFT01000019">
    <property type="protein sequence ID" value="KAA8907763.1"/>
    <property type="molecule type" value="Genomic_DNA"/>
</dbReference>
<dbReference type="GeneID" id="54779103"/>
<gene>
    <name evidence="4" type="ORF">DIURU_000450</name>
</gene>
<dbReference type="GO" id="GO:0005737">
    <property type="term" value="C:cytoplasm"/>
    <property type="evidence" value="ECO:0007669"/>
    <property type="project" value="TreeGrafter"/>
</dbReference>
<dbReference type="SUPFAM" id="SSF52833">
    <property type="entry name" value="Thioredoxin-like"/>
    <property type="match status" value="1"/>
</dbReference>
<evidence type="ECO:0000313" key="4">
    <source>
        <dbReference type="EMBL" id="KAA8907763.1"/>
    </source>
</evidence>
<dbReference type="RefSeq" id="XP_034014769.1">
    <property type="nucleotide sequence ID" value="XM_034157380.1"/>
</dbReference>
<dbReference type="GO" id="GO:0006457">
    <property type="term" value="P:protein folding"/>
    <property type="evidence" value="ECO:0007669"/>
    <property type="project" value="TreeGrafter"/>
</dbReference>
<sequence length="255" mass="28941">MENAKFQVEVDPNEDTEWNDILRSHGIIPEKPPSPSAQLEEALDEAIKKAHDTRLDDLELAELEALEDEEDEDFLEQYKQKRMAEIRELSEKAKFGHVFPITKPEFNDEVTEASKKGDDGTWVLVHMSSQAALQSRLLAQLLSELAIKYPEIKICDIPARSAVENYPEKNCPTLIIYHQGNIVKQFITLTQLGGNATTLEDLEKVLVDTSIVSPKDRRLLVNQDDSGEEDNGRGKSLRFASRRPVNESDDDDFYD</sequence>